<protein>
    <submittedName>
        <fullName evidence="1">Uncharacterized protein</fullName>
    </submittedName>
</protein>
<dbReference type="Proteomes" id="UP000248544">
    <property type="component" value="Unassembled WGS sequence"/>
</dbReference>
<name>A0A2W2J386_9ACTN</name>
<dbReference type="EMBL" id="POUA01000008">
    <property type="protein sequence ID" value="PZG56064.1"/>
    <property type="molecule type" value="Genomic_DNA"/>
</dbReference>
<proteinExistence type="predicted"/>
<keyword evidence="2" id="KW-1185">Reference proteome</keyword>
<dbReference type="AlphaFoldDB" id="A0A2W2J386"/>
<gene>
    <name evidence="1" type="ORF">C1I98_01940</name>
</gene>
<comment type="caution">
    <text evidence="1">The sequence shown here is derived from an EMBL/GenBank/DDBJ whole genome shotgun (WGS) entry which is preliminary data.</text>
</comment>
<organism evidence="1 2">
    <name type="scientific">Spongiactinospora gelatinilytica</name>
    <dbReference type="NCBI Taxonomy" id="2666298"/>
    <lineage>
        <taxon>Bacteria</taxon>
        <taxon>Bacillati</taxon>
        <taxon>Actinomycetota</taxon>
        <taxon>Actinomycetes</taxon>
        <taxon>Streptosporangiales</taxon>
        <taxon>Streptosporangiaceae</taxon>
        <taxon>Spongiactinospora</taxon>
    </lineage>
</organism>
<reference evidence="1 2" key="1">
    <citation type="submission" date="2018-01" db="EMBL/GenBank/DDBJ databases">
        <title>Draft genome sequence of Sphaerisporangium sp. 7K107.</title>
        <authorList>
            <person name="Sahin N."/>
            <person name="Saygin H."/>
            <person name="Ay H."/>
        </authorList>
    </citation>
    <scope>NUCLEOTIDE SEQUENCE [LARGE SCALE GENOMIC DNA]</scope>
    <source>
        <strain evidence="1 2">7K107</strain>
    </source>
</reference>
<evidence type="ECO:0000313" key="2">
    <source>
        <dbReference type="Proteomes" id="UP000248544"/>
    </source>
</evidence>
<sequence length="61" mass="6636">MGQHIKGPMVLRITEAEIVESQLSEDDLRALCDKDEGAAGTARVRCPVLYCAAMYDSGPPR</sequence>
<evidence type="ECO:0000313" key="1">
    <source>
        <dbReference type="EMBL" id="PZG56064.1"/>
    </source>
</evidence>
<accession>A0A2W2J386</accession>
<dbReference type="RefSeq" id="WP_111165313.1">
    <property type="nucleotide sequence ID" value="NZ_POUA01000008.1"/>
</dbReference>